<dbReference type="GO" id="GO:0002098">
    <property type="term" value="P:tRNA wobble uridine modification"/>
    <property type="evidence" value="ECO:0007669"/>
    <property type="project" value="InterPro"/>
</dbReference>
<keyword evidence="1" id="KW-0711">Selenium</keyword>
<accession>A0A1G5DBT3</accession>
<dbReference type="InterPro" id="IPR058840">
    <property type="entry name" value="AAA_SelU"/>
</dbReference>
<dbReference type="NCBIfam" id="TIGR03167">
    <property type="entry name" value="tRNA_sel_U_synt"/>
    <property type="match status" value="1"/>
</dbReference>
<dbReference type="AlphaFoldDB" id="A0A1G5DBT3"/>
<evidence type="ECO:0000256" key="1">
    <source>
        <dbReference type="ARBA" id="ARBA00023266"/>
    </source>
</evidence>
<gene>
    <name evidence="3" type="ORF">SAMN03080606_00856</name>
</gene>
<dbReference type="InterPro" id="IPR001763">
    <property type="entry name" value="Rhodanese-like_dom"/>
</dbReference>
<dbReference type="Proteomes" id="UP000198636">
    <property type="component" value="Unassembled WGS sequence"/>
</dbReference>
<dbReference type="SMART" id="SM00450">
    <property type="entry name" value="RHOD"/>
    <property type="match status" value="1"/>
</dbReference>
<dbReference type="Pfam" id="PF00581">
    <property type="entry name" value="Rhodanese"/>
    <property type="match status" value="1"/>
</dbReference>
<dbReference type="PANTHER" id="PTHR30401">
    <property type="entry name" value="TRNA 2-SELENOURIDINE SYNTHASE"/>
    <property type="match status" value="1"/>
</dbReference>
<dbReference type="Gene3D" id="3.40.250.10">
    <property type="entry name" value="Rhodanese-like domain"/>
    <property type="match status" value="1"/>
</dbReference>
<proteinExistence type="predicted"/>
<dbReference type="NCBIfam" id="NF008750">
    <property type="entry name" value="PRK11784.1-2"/>
    <property type="match status" value="1"/>
</dbReference>
<name>A0A1G5DBT3_9FIRM</name>
<dbReference type="InterPro" id="IPR027417">
    <property type="entry name" value="P-loop_NTPase"/>
</dbReference>
<sequence>MMQLKIEEAVKLNDKIFIDVRSSYEFSKGTIPGAINIPLLDDDERIEIGKIYKNSGTIAAKLRGLEFVSVKLPDFYRQILELMESNTQIIVFCARGGLRSTSFVKLLQILEIRGIYQLKGGFKEYRNYVLNFFQDLKEVSFIVLHGLTGVGKTEILEKLHSMGIPILNLEELAHNKGSVFGSIGYSTIANQKNFENEIAEILINNSNTPIVVESESQRLGNVFIPDHLYDKIVNGHHILLETNKTNRTNRLVKDYVNKIAFHDPQLIEAISKLKKRLGKEKVEEYLNLIIEKKYDVLAEDLLDIYYDPLYQYSIEKYNYDITINYDKIEEAIGVISKYYKEKEGKTNK</sequence>
<dbReference type="SUPFAM" id="SSF52821">
    <property type="entry name" value="Rhodanese/Cell cycle control phosphatase"/>
    <property type="match status" value="1"/>
</dbReference>
<evidence type="ECO:0000313" key="4">
    <source>
        <dbReference type="Proteomes" id="UP000198636"/>
    </source>
</evidence>
<dbReference type="SUPFAM" id="SSF52540">
    <property type="entry name" value="P-loop containing nucleoside triphosphate hydrolases"/>
    <property type="match status" value="1"/>
</dbReference>
<keyword evidence="4" id="KW-1185">Reference proteome</keyword>
<dbReference type="Pfam" id="PF26341">
    <property type="entry name" value="AAA_SelU"/>
    <property type="match status" value="1"/>
</dbReference>
<dbReference type="PANTHER" id="PTHR30401:SF0">
    <property type="entry name" value="TRNA 2-SELENOURIDINE SYNTHASE"/>
    <property type="match status" value="1"/>
</dbReference>
<feature type="domain" description="Rhodanese" evidence="2">
    <location>
        <begin position="11"/>
        <end position="134"/>
    </location>
</feature>
<dbReference type="GO" id="GO:0043828">
    <property type="term" value="F:tRNA 2-selenouridine synthase activity"/>
    <property type="evidence" value="ECO:0007669"/>
    <property type="project" value="InterPro"/>
</dbReference>
<dbReference type="STRING" id="1120976.SAMN03080606_00856"/>
<organism evidence="3 4">
    <name type="scientific">Alkaliphilus peptidifermentans DSM 18978</name>
    <dbReference type="NCBI Taxonomy" id="1120976"/>
    <lineage>
        <taxon>Bacteria</taxon>
        <taxon>Bacillati</taxon>
        <taxon>Bacillota</taxon>
        <taxon>Clostridia</taxon>
        <taxon>Peptostreptococcales</taxon>
        <taxon>Natronincolaceae</taxon>
        <taxon>Alkaliphilus</taxon>
    </lineage>
</organism>
<dbReference type="EMBL" id="FMUS01000004">
    <property type="protein sequence ID" value="SCY12007.1"/>
    <property type="molecule type" value="Genomic_DNA"/>
</dbReference>
<dbReference type="PROSITE" id="PS50206">
    <property type="entry name" value="RHODANESE_3"/>
    <property type="match status" value="1"/>
</dbReference>
<dbReference type="InterPro" id="IPR036873">
    <property type="entry name" value="Rhodanese-like_dom_sf"/>
</dbReference>
<dbReference type="Gene3D" id="3.40.50.300">
    <property type="entry name" value="P-loop containing nucleotide triphosphate hydrolases"/>
    <property type="match status" value="1"/>
</dbReference>
<evidence type="ECO:0000313" key="3">
    <source>
        <dbReference type="EMBL" id="SCY12007.1"/>
    </source>
</evidence>
<protein>
    <submittedName>
        <fullName evidence="3">tRNA 2-selenouridine synthase</fullName>
    </submittedName>
</protein>
<reference evidence="3 4" key="1">
    <citation type="submission" date="2016-10" db="EMBL/GenBank/DDBJ databases">
        <authorList>
            <person name="de Groot N.N."/>
        </authorList>
    </citation>
    <scope>NUCLEOTIDE SEQUENCE [LARGE SCALE GENOMIC DNA]</scope>
    <source>
        <strain evidence="3 4">DSM 18978</strain>
    </source>
</reference>
<dbReference type="InterPro" id="IPR017582">
    <property type="entry name" value="SelU"/>
</dbReference>
<dbReference type="OrthoDB" id="9808735at2"/>
<dbReference type="RefSeq" id="WP_091540353.1">
    <property type="nucleotide sequence ID" value="NZ_FMUS01000004.1"/>
</dbReference>
<evidence type="ECO:0000259" key="2">
    <source>
        <dbReference type="PROSITE" id="PS50206"/>
    </source>
</evidence>